<keyword evidence="2" id="KW-1185">Reference proteome</keyword>
<sequence>MIRLDPYLLFNGDCGDAMTFYQACLGGKLTIVRVGESPVRDQLPRDLHHKILHATLHSESIRLSASDWLHPTRVPTPGNTTCLYLNGGTYEDLKVRFDKLAVGADERLIDPLIEMFYGTYGALTDKYGVRWMFQGEGPAR</sequence>
<dbReference type="PANTHER" id="PTHR33990">
    <property type="entry name" value="PROTEIN YJDN-RELATED"/>
    <property type="match status" value="1"/>
</dbReference>
<dbReference type="EMBL" id="JABBVZ010000130">
    <property type="protein sequence ID" value="NMP24640.1"/>
    <property type="molecule type" value="Genomic_DNA"/>
</dbReference>
<comment type="caution">
    <text evidence="1">The sequence shown here is derived from an EMBL/GenBank/DDBJ whole genome shotgun (WGS) entry which is preliminary data.</text>
</comment>
<gene>
    <name evidence="1" type="ORF">HIJ39_20200</name>
</gene>
<dbReference type="PANTHER" id="PTHR33990:SF1">
    <property type="entry name" value="PROTEIN YJDN"/>
    <property type="match status" value="1"/>
</dbReference>
<organism evidence="1 2">
    <name type="scientific">Sulfobacillus harzensis</name>
    <dbReference type="NCBI Taxonomy" id="2729629"/>
    <lineage>
        <taxon>Bacteria</taxon>
        <taxon>Bacillati</taxon>
        <taxon>Bacillota</taxon>
        <taxon>Clostridia</taxon>
        <taxon>Eubacteriales</taxon>
        <taxon>Clostridiales Family XVII. Incertae Sedis</taxon>
        <taxon>Sulfobacillus</taxon>
    </lineage>
</organism>
<evidence type="ECO:0000313" key="1">
    <source>
        <dbReference type="EMBL" id="NMP24640.1"/>
    </source>
</evidence>
<dbReference type="InterPro" id="IPR029068">
    <property type="entry name" value="Glyas_Bleomycin-R_OHBP_Dase"/>
</dbReference>
<dbReference type="RefSeq" id="WP_169102850.1">
    <property type="nucleotide sequence ID" value="NZ_JABBVZ010000130.1"/>
</dbReference>
<protein>
    <submittedName>
        <fullName evidence="1">VOC family protein</fullName>
    </submittedName>
</protein>
<reference evidence="1 2" key="1">
    <citation type="submission" date="2020-04" db="EMBL/GenBank/DDBJ databases">
        <authorList>
            <person name="Zhang R."/>
            <person name="Schippers A."/>
        </authorList>
    </citation>
    <scope>NUCLEOTIDE SEQUENCE [LARGE SCALE GENOMIC DNA]</scope>
    <source>
        <strain evidence="1 2">DSM 109850</strain>
    </source>
</reference>
<dbReference type="AlphaFoldDB" id="A0A7Y0L7H7"/>
<name>A0A7Y0L7H7_9FIRM</name>
<proteinExistence type="predicted"/>
<dbReference type="Gene3D" id="3.10.180.10">
    <property type="entry name" value="2,3-Dihydroxybiphenyl 1,2-Dioxygenase, domain 1"/>
    <property type="match status" value="1"/>
</dbReference>
<accession>A0A7Y0L7H7</accession>
<dbReference type="SUPFAM" id="SSF54593">
    <property type="entry name" value="Glyoxalase/Bleomycin resistance protein/Dihydroxybiphenyl dioxygenase"/>
    <property type="match status" value="1"/>
</dbReference>
<evidence type="ECO:0000313" key="2">
    <source>
        <dbReference type="Proteomes" id="UP000533476"/>
    </source>
</evidence>
<dbReference type="Proteomes" id="UP000533476">
    <property type="component" value="Unassembled WGS sequence"/>
</dbReference>